<evidence type="ECO:0000313" key="3">
    <source>
        <dbReference type="Proteomes" id="UP000184301"/>
    </source>
</evidence>
<keyword evidence="1" id="KW-1277">Toxin-antitoxin system</keyword>
<proteinExistence type="predicted"/>
<dbReference type="RefSeq" id="WP_073112870.1">
    <property type="nucleotide sequence ID" value="NZ_FQZY01000075.1"/>
</dbReference>
<evidence type="ECO:0000313" key="2">
    <source>
        <dbReference type="EMBL" id="SHK70536.1"/>
    </source>
</evidence>
<name>A0A1M6UMZ8_9FIRM</name>
<dbReference type="InterPro" id="IPR035093">
    <property type="entry name" value="RelE/ParE_toxin_dom_sf"/>
</dbReference>
<accession>A0A1M6UMZ8</accession>
<dbReference type="Proteomes" id="UP000184301">
    <property type="component" value="Unassembled WGS sequence"/>
</dbReference>
<dbReference type="Gene3D" id="3.30.2310.20">
    <property type="entry name" value="RelE-like"/>
    <property type="match status" value="1"/>
</dbReference>
<sequence>MAKYNVLRTDTADSHLHSVILKIAENFGNQVALKKLDEIEKKILLLEENPYIGNEPRYMVLRRQKYKVLVLEKDLVFYKIDEINKIVMVYAVVDQRQDYVSIINGL</sequence>
<dbReference type="InterPro" id="IPR007712">
    <property type="entry name" value="RelE/ParE_toxin"/>
</dbReference>
<protein>
    <submittedName>
        <fullName evidence="2">Toxin ParE1/3/4</fullName>
    </submittedName>
</protein>
<dbReference type="AlphaFoldDB" id="A0A1M6UMZ8"/>
<keyword evidence="3" id="KW-1185">Reference proteome</keyword>
<gene>
    <name evidence="2" type="ORF">SAMN02745243_03553</name>
</gene>
<dbReference type="EMBL" id="FQZY01000075">
    <property type="protein sequence ID" value="SHK70536.1"/>
    <property type="molecule type" value="Genomic_DNA"/>
</dbReference>
<organism evidence="2 3">
    <name type="scientific">Hespellia stercorisuis DSM 15480</name>
    <dbReference type="NCBI Taxonomy" id="1121950"/>
    <lineage>
        <taxon>Bacteria</taxon>
        <taxon>Bacillati</taxon>
        <taxon>Bacillota</taxon>
        <taxon>Clostridia</taxon>
        <taxon>Lachnospirales</taxon>
        <taxon>Lachnospiraceae</taxon>
        <taxon>Hespellia</taxon>
    </lineage>
</organism>
<evidence type="ECO:0000256" key="1">
    <source>
        <dbReference type="ARBA" id="ARBA00022649"/>
    </source>
</evidence>
<dbReference type="OrthoDB" id="1954815at2"/>
<dbReference type="Pfam" id="PF05016">
    <property type="entry name" value="ParE_toxin"/>
    <property type="match status" value="1"/>
</dbReference>
<reference evidence="2 3" key="1">
    <citation type="submission" date="2016-11" db="EMBL/GenBank/DDBJ databases">
        <authorList>
            <person name="Jaros S."/>
            <person name="Januszkiewicz K."/>
            <person name="Wedrychowicz H."/>
        </authorList>
    </citation>
    <scope>NUCLEOTIDE SEQUENCE [LARGE SCALE GENOMIC DNA]</scope>
    <source>
        <strain evidence="2 3">DSM 15480</strain>
    </source>
</reference>
<dbReference type="STRING" id="1121950.SAMN02745243_03553"/>